<accession>A0A016T065</accession>
<dbReference type="InterPro" id="IPR004245">
    <property type="entry name" value="DUF229"/>
</dbReference>
<dbReference type="AlphaFoldDB" id="A0A016T065"/>
<keyword evidence="1" id="KW-1133">Transmembrane helix</keyword>
<name>A0A016T065_9BILA</name>
<evidence type="ECO:0000313" key="3">
    <source>
        <dbReference type="Proteomes" id="UP000024635"/>
    </source>
</evidence>
<dbReference type="GO" id="GO:0005615">
    <property type="term" value="C:extracellular space"/>
    <property type="evidence" value="ECO:0007669"/>
    <property type="project" value="TreeGrafter"/>
</dbReference>
<feature type="transmembrane region" description="Helical" evidence="1">
    <location>
        <begin position="57"/>
        <end position="76"/>
    </location>
</feature>
<keyword evidence="1" id="KW-0472">Membrane</keyword>
<dbReference type="Pfam" id="PF02995">
    <property type="entry name" value="DUF229"/>
    <property type="match status" value="1"/>
</dbReference>
<reference evidence="3" key="1">
    <citation type="journal article" date="2015" name="Nat. Genet.">
        <title>The genome and transcriptome of the zoonotic hookworm Ancylostoma ceylanicum identify infection-specific gene families.</title>
        <authorList>
            <person name="Schwarz E.M."/>
            <person name="Hu Y."/>
            <person name="Antoshechkin I."/>
            <person name="Miller M.M."/>
            <person name="Sternberg P.W."/>
            <person name="Aroian R.V."/>
        </authorList>
    </citation>
    <scope>NUCLEOTIDE SEQUENCE</scope>
    <source>
        <strain evidence="3">HY135</strain>
    </source>
</reference>
<gene>
    <name evidence="2" type="primary">Acey_s0154.g2970</name>
    <name evidence="2" type="ORF">Y032_0154g2970</name>
</gene>
<dbReference type="PANTHER" id="PTHR10974:SF75">
    <property type="entry name" value="SULFATASE DOMAIN-CONTAINING PROTEIN"/>
    <property type="match status" value="1"/>
</dbReference>
<keyword evidence="1" id="KW-0812">Transmembrane</keyword>
<keyword evidence="3" id="KW-1185">Reference proteome</keyword>
<evidence type="ECO:0000256" key="1">
    <source>
        <dbReference type="SAM" id="Phobius"/>
    </source>
</evidence>
<comment type="caution">
    <text evidence="2">The sequence shown here is derived from an EMBL/GenBank/DDBJ whole genome shotgun (WGS) entry which is preliminary data.</text>
</comment>
<dbReference type="EMBL" id="JARK01001490">
    <property type="protein sequence ID" value="EYB95979.1"/>
    <property type="molecule type" value="Genomic_DNA"/>
</dbReference>
<dbReference type="Proteomes" id="UP000024635">
    <property type="component" value="Unassembled WGS sequence"/>
</dbReference>
<dbReference type="PANTHER" id="PTHR10974">
    <property type="entry name" value="FI08016P-RELATED"/>
    <property type="match status" value="1"/>
</dbReference>
<sequence length="412" mass="47626">MIQEHTVKTIASEVTYIVLLAASSHSAFLPLTSVQANKCYLQVPLPIQMSFTQTKSFSMLCLLTTFGCFYVIVYMVSLSGTNSVLLLKTAKRFVWNNELHSGDGQQDEGDLFDFCPFDNPDPWHISISQYVDVKYGFNTDCPEKDQLESITELDEGNVTLKKGYEKFKCEARCLLYKNDDEYDTTSWENIENTTFHCDFIETDCKLENTTKKFIHMRIEEKKSHENGTVLSREKHPDVHVIVLDSVASTQFIRALPRTVNFLLNGMDAIVFRKFNKVGYNSRPNGFASLVGKSTEPVVRSLMKLKPIEPDLNHTQLCSEFIDSDIFIPTMYQKLGYKTFDAEDYVTSFLRYPDCVGLRNDTLDHYYRAFHNRLQEDEELSNIHEKGTCRRSVDNILDFLTHYIHSYKDEKHR</sequence>
<evidence type="ECO:0000313" key="2">
    <source>
        <dbReference type="EMBL" id="EYB95979.1"/>
    </source>
</evidence>
<dbReference type="OrthoDB" id="5782315at2759"/>
<protein>
    <submittedName>
        <fullName evidence="2">Uncharacterized protein</fullName>
    </submittedName>
</protein>
<proteinExistence type="predicted"/>
<organism evidence="2 3">
    <name type="scientific">Ancylostoma ceylanicum</name>
    <dbReference type="NCBI Taxonomy" id="53326"/>
    <lineage>
        <taxon>Eukaryota</taxon>
        <taxon>Metazoa</taxon>
        <taxon>Ecdysozoa</taxon>
        <taxon>Nematoda</taxon>
        <taxon>Chromadorea</taxon>
        <taxon>Rhabditida</taxon>
        <taxon>Rhabditina</taxon>
        <taxon>Rhabditomorpha</taxon>
        <taxon>Strongyloidea</taxon>
        <taxon>Ancylostomatidae</taxon>
        <taxon>Ancylostomatinae</taxon>
        <taxon>Ancylostoma</taxon>
    </lineage>
</organism>
<dbReference type="STRING" id="53326.A0A016T065"/>